<evidence type="ECO:0000313" key="2">
    <source>
        <dbReference type="EMBL" id="KAA9338179.1"/>
    </source>
</evidence>
<dbReference type="GO" id="GO:0016757">
    <property type="term" value="F:glycosyltransferase activity"/>
    <property type="evidence" value="ECO:0007669"/>
    <property type="project" value="UniProtKB-ARBA"/>
</dbReference>
<feature type="region of interest" description="Disordered" evidence="1">
    <location>
        <begin position="178"/>
        <end position="197"/>
    </location>
</feature>
<comment type="caution">
    <text evidence="2">The sequence shown here is derived from an EMBL/GenBank/DDBJ whole genome shotgun (WGS) entry which is preliminary data.</text>
</comment>
<protein>
    <submittedName>
        <fullName evidence="2">Glycosyltransferase</fullName>
    </submittedName>
</protein>
<reference evidence="2 3" key="1">
    <citation type="submission" date="2019-09" db="EMBL/GenBank/DDBJ databases">
        <title>Genome sequence of Hymenobacter sp. M3.</title>
        <authorList>
            <person name="Srinivasan S."/>
        </authorList>
    </citation>
    <scope>NUCLEOTIDE SEQUENCE [LARGE SCALE GENOMIC DNA]</scope>
    <source>
        <strain evidence="2 3">M3</strain>
    </source>
</reference>
<dbReference type="Gene3D" id="3.40.50.2000">
    <property type="entry name" value="Glycogen Phosphorylase B"/>
    <property type="match status" value="1"/>
</dbReference>
<dbReference type="RefSeq" id="WP_151077704.1">
    <property type="nucleotide sequence ID" value="NZ_CP047647.1"/>
</dbReference>
<evidence type="ECO:0000313" key="3">
    <source>
        <dbReference type="Proteomes" id="UP000326380"/>
    </source>
</evidence>
<accession>A0A7L5A2P6</accession>
<keyword evidence="3" id="KW-1185">Reference proteome</keyword>
<feature type="region of interest" description="Disordered" evidence="1">
    <location>
        <begin position="106"/>
        <end position="168"/>
    </location>
</feature>
<dbReference type="SUPFAM" id="SSF53756">
    <property type="entry name" value="UDP-Glycosyltransferase/glycogen phosphorylase"/>
    <property type="match status" value="1"/>
</dbReference>
<feature type="compositionally biased region" description="Low complexity" evidence="1">
    <location>
        <begin position="116"/>
        <end position="165"/>
    </location>
</feature>
<sequence>MDSATSSAVLLLSWADAPGALHTAHALGSRARVQLWVPQPLPATLDASAVHVAELNGPVAASFRSKPDSNLQTPAFPYLGASSPQPAGRRHHVAIPAAPYVGSSAGTNAAGPALQPSTPETTEVETPLTLGETPEVPAEPGAAEAAALSSPAPALPDVLPDGLPADHGQHDAAELEMAPPPSQAAPAAQPTQEAATAPAEDFTQLNFRIIQYARHAVQRAASTPFEVIVAAEWPTWLAAVELRQLTRRPLVLQVGASPVEQVPTADRGWVGALERLALRHADVLWVPDEATAQRISAQYHLPASRFRVLADRNAPNLTAALVLQARQLPDA</sequence>
<dbReference type="AlphaFoldDB" id="A0A7L5A2P6"/>
<gene>
    <name evidence="2" type="ORF">F0P96_04855</name>
</gene>
<evidence type="ECO:0000256" key="1">
    <source>
        <dbReference type="SAM" id="MobiDB-lite"/>
    </source>
</evidence>
<name>A0A7L5A2P6_9BACT</name>
<feature type="compositionally biased region" description="Low complexity" evidence="1">
    <location>
        <begin position="184"/>
        <end position="197"/>
    </location>
</feature>
<dbReference type="EMBL" id="VTWU01000002">
    <property type="protein sequence ID" value="KAA9338179.1"/>
    <property type="molecule type" value="Genomic_DNA"/>
</dbReference>
<dbReference type="Proteomes" id="UP000326380">
    <property type="component" value="Unassembled WGS sequence"/>
</dbReference>
<organism evidence="2 3">
    <name type="scientific">Hymenobacter busanensis</name>
    <dbReference type="NCBI Taxonomy" id="2607656"/>
    <lineage>
        <taxon>Bacteria</taxon>
        <taxon>Pseudomonadati</taxon>
        <taxon>Bacteroidota</taxon>
        <taxon>Cytophagia</taxon>
        <taxon>Cytophagales</taxon>
        <taxon>Hymenobacteraceae</taxon>
        <taxon>Hymenobacter</taxon>
    </lineage>
</organism>
<proteinExistence type="predicted"/>